<dbReference type="Proteomes" id="UP000254794">
    <property type="component" value="Unassembled WGS sequence"/>
</dbReference>
<evidence type="ECO:0000256" key="2">
    <source>
        <dbReference type="SAM" id="MobiDB-lite"/>
    </source>
</evidence>
<name>A0A378JN66_9GAMM</name>
<evidence type="ECO:0000256" key="1">
    <source>
        <dbReference type="SAM" id="Coils"/>
    </source>
</evidence>
<keyword evidence="1" id="KW-0175">Coiled coil</keyword>
<evidence type="ECO:0000313" key="4">
    <source>
        <dbReference type="Proteomes" id="UP000254794"/>
    </source>
</evidence>
<protein>
    <submittedName>
        <fullName evidence="3">Uncharacterized protein</fullName>
    </submittedName>
</protein>
<dbReference type="EMBL" id="UGOD01000001">
    <property type="protein sequence ID" value="STX51450.1"/>
    <property type="molecule type" value="Genomic_DNA"/>
</dbReference>
<feature type="coiled-coil region" evidence="1">
    <location>
        <begin position="338"/>
        <end position="365"/>
    </location>
</feature>
<sequence>MLSVIKNITKVKSIRPVDSVFPEPMSNPYIKSTRFDSKGFSFVPKQNFTTNNKQNDNRSLLPNVKQWQKVTQKYQQEFSAFFKLELKQEKQEKQEKLHQITPKRKVPPTPGLFKKQSKKTWGVKKTDKKNQGMTPNEAANKILDLSLAQTRKYLGSCAKFVEYPIKIYVRARLEQIFTFLAENGRVNEYIVNNFSYYALQLFCLLSLIYLWEKERDQKDKINNLENEIEELQERYGEDVLAHQGIREKIIKKSEKLLNYQQEAKKYETILAKVKEAQTISQKEQSSLTYIKENVSAWMTTPDERQDKQVINYLTQQNDEAAQLTLRALDKAGRVRSLVIKSEDKLEDLDKKINKAEKEVANLITSATRYAEHIKCIGTKHDEKLTKLKNTIGFSFFSQYKETIDNQHLSHEEPFSSIRIRTDN</sequence>
<keyword evidence="4" id="KW-1185">Reference proteome</keyword>
<feature type="region of interest" description="Disordered" evidence="2">
    <location>
        <begin position="94"/>
        <end position="117"/>
    </location>
</feature>
<organism evidence="3 4">
    <name type="scientific">Legionella busanensis</name>
    <dbReference type="NCBI Taxonomy" id="190655"/>
    <lineage>
        <taxon>Bacteria</taxon>
        <taxon>Pseudomonadati</taxon>
        <taxon>Pseudomonadota</taxon>
        <taxon>Gammaproteobacteria</taxon>
        <taxon>Legionellales</taxon>
        <taxon>Legionellaceae</taxon>
        <taxon>Legionella</taxon>
    </lineage>
</organism>
<evidence type="ECO:0000313" key="3">
    <source>
        <dbReference type="EMBL" id="STX51450.1"/>
    </source>
</evidence>
<dbReference type="OrthoDB" id="5653434at2"/>
<dbReference type="RefSeq" id="WP_115331086.1">
    <property type="nucleotide sequence ID" value="NZ_CAAAHP010000001.1"/>
</dbReference>
<feature type="coiled-coil region" evidence="1">
    <location>
        <begin position="214"/>
        <end position="276"/>
    </location>
</feature>
<proteinExistence type="predicted"/>
<dbReference type="AlphaFoldDB" id="A0A378JN66"/>
<gene>
    <name evidence="3" type="ORF">NCTC13316_01545</name>
</gene>
<accession>A0A378JN66</accession>
<reference evidence="3 4" key="1">
    <citation type="submission" date="2018-06" db="EMBL/GenBank/DDBJ databases">
        <authorList>
            <consortium name="Pathogen Informatics"/>
            <person name="Doyle S."/>
        </authorList>
    </citation>
    <scope>NUCLEOTIDE SEQUENCE [LARGE SCALE GENOMIC DNA]</scope>
    <source>
        <strain evidence="3 4">NCTC13316</strain>
    </source>
</reference>